<dbReference type="GO" id="GO:0005886">
    <property type="term" value="C:plasma membrane"/>
    <property type="evidence" value="ECO:0007669"/>
    <property type="project" value="UniProtKB-SubCell"/>
</dbReference>
<organism evidence="10 11">
    <name type="scientific">Litorihabitans aurantiacus</name>
    <dbReference type="NCBI Taxonomy" id="1930061"/>
    <lineage>
        <taxon>Bacteria</taxon>
        <taxon>Bacillati</taxon>
        <taxon>Actinomycetota</taxon>
        <taxon>Actinomycetes</taxon>
        <taxon>Micrococcales</taxon>
        <taxon>Beutenbergiaceae</taxon>
        <taxon>Litorihabitans</taxon>
    </lineage>
</organism>
<name>A0AA38CRA6_9MICO</name>
<feature type="transmembrane region" description="Helical" evidence="8">
    <location>
        <begin position="83"/>
        <end position="104"/>
    </location>
</feature>
<dbReference type="InterPro" id="IPR010290">
    <property type="entry name" value="TM_effector"/>
</dbReference>
<keyword evidence="3" id="KW-1003">Cell membrane</keyword>
<dbReference type="AlphaFoldDB" id="A0AA38CRA6"/>
<keyword evidence="4 8" id="KW-0812">Transmembrane</keyword>
<evidence type="ECO:0000259" key="9">
    <source>
        <dbReference type="PROSITE" id="PS50850"/>
    </source>
</evidence>
<evidence type="ECO:0000313" key="11">
    <source>
        <dbReference type="Proteomes" id="UP001157161"/>
    </source>
</evidence>
<reference evidence="10" key="1">
    <citation type="journal article" date="2014" name="Int. J. Syst. Evol. Microbiol.">
        <title>Complete genome sequence of Corynebacterium casei LMG S-19264T (=DSM 44701T), isolated from a smear-ripened cheese.</title>
        <authorList>
            <consortium name="US DOE Joint Genome Institute (JGI-PGF)"/>
            <person name="Walter F."/>
            <person name="Albersmeier A."/>
            <person name="Kalinowski J."/>
            <person name="Ruckert C."/>
        </authorList>
    </citation>
    <scope>NUCLEOTIDE SEQUENCE</scope>
    <source>
        <strain evidence="10">NBRC 112290</strain>
    </source>
</reference>
<dbReference type="Pfam" id="PF05977">
    <property type="entry name" value="MFS_3"/>
    <property type="match status" value="1"/>
</dbReference>
<feature type="domain" description="Major facilitator superfamily (MFS) profile" evidence="9">
    <location>
        <begin position="1"/>
        <end position="137"/>
    </location>
</feature>
<evidence type="ECO:0000256" key="1">
    <source>
        <dbReference type="ARBA" id="ARBA00004651"/>
    </source>
</evidence>
<protein>
    <recommendedName>
        <fullName evidence="9">Major facilitator superfamily (MFS) profile domain-containing protein</fullName>
    </recommendedName>
</protein>
<dbReference type="PANTHER" id="PTHR23513:SF6">
    <property type="entry name" value="MAJOR FACILITATOR SUPERFAMILY ASSOCIATED DOMAIN-CONTAINING PROTEIN"/>
    <property type="match status" value="1"/>
</dbReference>
<evidence type="ECO:0000256" key="2">
    <source>
        <dbReference type="ARBA" id="ARBA00022448"/>
    </source>
</evidence>
<feature type="transmembrane region" description="Helical" evidence="8">
    <location>
        <begin position="59"/>
        <end position="77"/>
    </location>
</feature>
<reference evidence="10" key="2">
    <citation type="submission" date="2023-02" db="EMBL/GenBank/DDBJ databases">
        <authorList>
            <person name="Sun Q."/>
            <person name="Mori K."/>
        </authorList>
    </citation>
    <scope>NUCLEOTIDE SEQUENCE</scope>
    <source>
        <strain evidence="10">NBRC 112290</strain>
    </source>
</reference>
<accession>A0AA38CRA6</accession>
<proteinExistence type="predicted"/>
<evidence type="ECO:0000256" key="3">
    <source>
        <dbReference type="ARBA" id="ARBA00022475"/>
    </source>
</evidence>
<dbReference type="InterPro" id="IPR020846">
    <property type="entry name" value="MFS_dom"/>
</dbReference>
<dbReference type="PROSITE" id="PS50850">
    <property type="entry name" value="MFS"/>
    <property type="match status" value="1"/>
</dbReference>
<dbReference type="PANTHER" id="PTHR23513">
    <property type="entry name" value="INTEGRAL MEMBRANE EFFLUX PROTEIN-RELATED"/>
    <property type="match status" value="1"/>
</dbReference>
<evidence type="ECO:0000256" key="4">
    <source>
        <dbReference type="ARBA" id="ARBA00022692"/>
    </source>
</evidence>
<keyword evidence="6 8" id="KW-0472">Membrane</keyword>
<dbReference type="InterPro" id="IPR036259">
    <property type="entry name" value="MFS_trans_sf"/>
</dbReference>
<keyword evidence="5 8" id="KW-1133">Transmembrane helix</keyword>
<comment type="caution">
    <text evidence="10">The sequence shown here is derived from an EMBL/GenBank/DDBJ whole genome shotgun (WGS) entry which is preliminary data.</text>
</comment>
<dbReference type="Gene3D" id="1.20.1250.20">
    <property type="entry name" value="MFS general substrate transporter like domains"/>
    <property type="match status" value="1"/>
</dbReference>
<dbReference type="GO" id="GO:0022857">
    <property type="term" value="F:transmembrane transporter activity"/>
    <property type="evidence" value="ECO:0007669"/>
    <property type="project" value="InterPro"/>
</dbReference>
<evidence type="ECO:0000256" key="6">
    <source>
        <dbReference type="ARBA" id="ARBA00023136"/>
    </source>
</evidence>
<dbReference type="Proteomes" id="UP001157161">
    <property type="component" value="Unassembled WGS sequence"/>
</dbReference>
<evidence type="ECO:0000313" key="10">
    <source>
        <dbReference type="EMBL" id="GMA32768.1"/>
    </source>
</evidence>
<feature type="transmembrane region" description="Helical" evidence="8">
    <location>
        <begin position="28"/>
        <end position="47"/>
    </location>
</feature>
<sequence length="137" mass="14068">MLLSASTGVLLGVLVVHALQTLMRRPSGYGLLLAFFEAGSVIGALLMPRLRERLGTRRSLQTSAALGALATLGLAAARAPVPAAAALVLLGVATMTWNTLAVTLRQELTPATSWGVSPVRSRCSASALPPSPPRSAA</sequence>
<dbReference type="SUPFAM" id="SSF103473">
    <property type="entry name" value="MFS general substrate transporter"/>
    <property type="match status" value="1"/>
</dbReference>
<gene>
    <name evidence="10" type="ORF">GCM10025875_27600</name>
</gene>
<keyword evidence="2" id="KW-0813">Transport</keyword>
<dbReference type="RefSeq" id="WP_284251452.1">
    <property type="nucleotide sequence ID" value="NZ_BSUM01000001.1"/>
</dbReference>
<feature type="region of interest" description="Disordered" evidence="7">
    <location>
        <begin position="115"/>
        <end position="137"/>
    </location>
</feature>
<evidence type="ECO:0000256" key="5">
    <source>
        <dbReference type="ARBA" id="ARBA00022989"/>
    </source>
</evidence>
<evidence type="ECO:0000256" key="8">
    <source>
        <dbReference type="SAM" id="Phobius"/>
    </source>
</evidence>
<keyword evidence="11" id="KW-1185">Reference proteome</keyword>
<dbReference type="EMBL" id="BSUM01000001">
    <property type="protein sequence ID" value="GMA32768.1"/>
    <property type="molecule type" value="Genomic_DNA"/>
</dbReference>
<comment type="subcellular location">
    <subcellularLocation>
        <location evidence="1">Cell membrane</location>
        <topology evidence="1">Multi-pass membrane protein</topology>
    </subcellularLocation>
</comment>
<evidence type="ECO:0000256" key="7">
    <source>
        <dbReference type="SAM" id="MobiDB-lite"/>
    </source>
</evidence>